<reference evidence="2" key="1">
    <citation type="journal article" date="2017" name="Nat. Commun.">
        <title>The asparagus genome sheds light on the origin and evolution of a young Y chromosome.</title>
        <authorList>
            <person name="Harkess A."/>
            <person name="Zhou J."/>
            <person name="Xu C."/>
            <person name="Bowers J.E."/>
            <person name="Van der Hulst R."/>
            <person name="Ayyampalayam S."/>
            <person name="Mercati F."/>
            <person name="Riccardi P."/>
            <person name="McKain M.R."/>
            <person name="Kakrana A."/>
            <person name="Tang H."/>
            <person name="Ray J."/>
            <person name="Groenendijk J."/>
            <person name="Arikit S."/>
            <person name="Mathioni S.M."/>
            <person name="Nakano M."/>
            <person name="Shan H."/>
            <person name="Telgmann-Rauber A."/>
            <person name="Kanno A."/>
            <person name="Yue Z."/>
            <person name="Chen H."/>
            <person name="Li W."/>
            <person name="Chen Y."/>
            <person name="Xu X."/>
            <person name="Zhang Y."/>
            <person name="Luo S."/>
            <person name="Chen H."/>
            <person name="Gao J."/>
            <person name="Mao Z."/>
            <person name="Pires J.C."/>
            <person name="Luo M."/>
            <person name="Kudrna D."/>
            <person name="Wing R.A."/>
            <person name="Meyers B.C."/>
            <person name="Yi K."/>
            <person name="Kong H."/>
            <person name="Lavrijsen P."/>
            <person name="Sunseri F."/>
            <person name="Falavigna A."/>
            <person name="Ye Y."/>
            <person name="Leebens-Mack J.H."/>
            <person name="Chen G."/>
        </authorList>
    </citation>
    <scope>NUCLEOTIDE SEQUENCE [LARGE SCALE GENOMIC DNA]</scope>
    <source>
        <strain evidence="2">cv. DH0086</strain>
    </source>
</reference>
<dbReference type="AlphaFoldDB" id="A0A5P1EP13"/>
<dbReference type="Gramene" id="ONK67755">
    <property type="protein sequence ID" value="ONK67755"/>
    <property type="gene ID" value="A4U43_C05F3440"/>
</dbReference>
<evidence type="ECO:0000313" key="1">
    <source>
        <dbReference type="EMBL" id="ONK67755.1"/>
    </source>
</evidence>
<accession>A0A5P1EP13</accession>
<organism evidence="1 2">
    <name type="scientific">Asparagus officinalis</name>
    <name type="common">Garden asparagus</name>
    <dbReference type="NCBI Taxonomy" id="4686"/>
    <lineage>
        <taxon>Eukaryota</taxon>
        <taxon>Viridiplantae</taxon>
        <taxon>Streptophyta</taxon>
        <taxon>Embryophyta</taxon>
        <taxon>Tracheophyta</taxon>
        <taxon>Spermatophyta</taxon>
        <taxon>Magnoliopsida</taxon>
        <taxon>Liliopsida</taxon>
        <taxon>Asparagales</taxon>
        <taxon>Asparagaceae</taxon>
        <taxon>Asparagoideae</taxon>
        <taxon>Asparagus</taxon>
    </lineage>
</organism>
<sequence>MFLLFYRHHAWLNNSSCLGHQPLAAHRKERSWRPKRAELHLESDEASRRREKMEEIEQMRGYEHQRPYSDMKWALMRCWMVNLLAESCEF</sequence>
<dbReference type="EMBL" id="CM007385">
    <property type="protein sequence ID" value="ONK67755.1"/>
    <property type="molecule type" value="Genomic_DNA"/>
</dbReference>
<name>A0A5P1EP13_ASPOF</name>
<proteinExistence type="predicted"/>
<evidence type="ECO:0000313" key="2">
    <source>
        <dbReference type="Proteomes" id="UP000243459"/>
    </source>
</evidence>
<keyword evidence="2" id="KW-1185">Reference proteome</keyword>
<protein>
    <submittedName>
        <fullName evidence="1">Uncharacterized protein</fullName>
    </submittedName>
</protein>
<dbReference type="Proteomes" id="UP000243459">
    <property type="component" value="Chromosome 5"/>
</dbReference>
<gene>
    <name evidence="1" type="ORF">A4U43_C05F3440</name>
</gene>